<dbReference type="AlphaFoldDB" id="A0A7D4UQK3"/>
<accession>A0A7D4UQK3</accession>
<evidence type="ECO:0000313" key="2">
    <source>
        <dbReference type="Proteomes" id="UP000505355"/>
    </source>
</evidence>
<sequence length="92" mass="10867">MSHCADCQTVFIWHNNLVLNFTRNQFADFRRFADDMDFDDRALPFPDGYDRAVLRTPHNDINFAFTLGEWDNFKQAMDEAAYMLEVYSLMGE</sequence>
<dbReference type="Proteomes" id="UP000505355">
    <property type="component" value="Chromosome"/>
</dbReference>
<protein>
    <submittedName>
        <fullName evidence="1">Uncharacterized protein</fullName>
    </submittedName>
</protein>
<keyword evidence="2" id="KW-1185">Reference proteome</keyword>
<gene>
    <name evidence="1" type="ORF">HQ865_20295</name>
</gene>
<organism evidence="1 2">
    <name type="scientific">Mucilaginibacter mali</name>
    <dbReference type="NCBI Taxonomy" id="2740462"/>
    <lineage>
        <taxon>Bacteria</taxon>
        <taxon>Pseudomonadati</taxon>
        <taxon>Bacteroidota</taxon>
        <taxon>Sphingobacteriia</taxon>
        <taxon>Sphingobacteriales</taxon>
        <taxon>Sphingobacteriaceae</taxon>
        <taxon>Mucilaginibacter</taxon>
    </lineage>
</organism>
<dbReference type="KEGG" id="mmab:HQ865_20295"/>
<name>A0A7D4UQK3_9SPHI</name>
<dbReference type="EMBL" id="CP054139">
    <property type="protein sequence ID" value="QKJ33220.1"/>
    <property type="molecule type" value="Genomic_DNA"/>
</dbReference>
<reference evidence="1 2" key="1">
    <citation type="submission" date="2020-05" db="EMBL/GenBank/DDBJ databases">
        <title>Mucilaginibacter mali sp. nov.</title>
        <authorList>
            <person name="Kim H.S."/>
            <person name="Lee K.C."/>
            <person name="Suh M.K."/>
            <person name="Kim J.-S."/>
            <person name="Han K.-I."/>
            <person name="Eom M.K."/>
            <person name="Shin Y.K."/>
            <person name="Lee J.-S."/>
        </authorList>
    </citation>
    <scope>NUCLEOTIDE SEQUENCE [LARGE SCALE GENOMIC DNA]</scope>
    <source>
        <strain evidence="1 2">G2-14</strain>
    </source>
</reference>
<evidence type="ECO:0000313" key="1">
    <source>
        <dbReference type="EMBL" id="QKJ33220.1"/>
    </source>
</evidence>
<proteinExistence type="predicted"/>